<feature type="compositionally biased region" description="Pro residues" evidence="1">
    <location>
        <begin position="29"/>
        <end position="40"/>
    </location>
</feature>
<dbReference type="PROSITE" id="PS51257">
    <property type="entry name" value="PROKAR_LIPOPROTEIN"/>
    <property type="match status" value="1"/>
</dbReference>
<reference evidence="3 4" key="1">
    <citation type="submission" date="2019-12" db="EMBL/GenBank/DDBJ databases">
        <title>Deinococcus sp. HMF7620 Genome sequencing and assembly.</title>
        <authorList>
            <person name="Kang H."/>
            <person name="Kim H."/>
            <person name="Joh K."/>
        </authorList>
    </citation>
    <scope>NUCLEOTIDE SEQUENCE [LARGE SCALE GENOMIC DNA]</scope>
    <source>
        <strain evidence="3 4">HMF7620</strain>
    </source>
</reference>
<dbReference type="EMBL" id="WQLB01000006">
    <property type="protein sequence ID" value="MVN86462.1"/>
    <property type="molecule type" value="Genomic_DNA"/>
</dbReference>
<protein>
    <submittedName>
        <fullName evidence="3">Carboxypeptidase regulatory-like domain-containing protein</fullName>
    </submittedName>
</protein>
<organism evidence="3 4">
    <name type="scientific">Deinococcus arboris</name>
    <dbReference type="NCBI Taxonomy" id="2682977"/>
    <lineage>
        <taxon>Bacteria</taxon>
        <taxon>Thermotogati</taxon>
        <taxon>Deinococcota</taxon>
        <taxon>Deinococci</taxon>
        <taxon>Deinococcales</taxon>
        <taxon>Deinococcaceae</taxon>
        <taxon>Deinococcus</taxon>
    </lineage>
</organism>
<evidence type="ECO:0000256" key="2">
    <source>
        <dbReference type="SAM" id="SignalP"/>
    </source>
</evidence>
<dbReference type="SUPFAM" id="SSF49464">
    <property type="entry name" value="Carboxypeptidase regulatory domain-like"/>
    <property type="match status" value="1"/>
</dbReference>
<comment type="caution">
    <text evidence="3">The sequence shown here is derived from an EMBL/GenBank/DDBJ whole genome shotgun (WGS) entry which is preliminary data.</text>
</comment>
<dbReference type="AlphaFoldDB" id="A0A7C9M116"/>
<feature type="signal peptide" evidence="2">
    <location>
        <begin position="1"/>
        <end position="30"/>
    </location>
</feature>
<evidence type="ECO:0000313" key="4">
    <source>
        <dbReference type="Proteomes" id="UP000483286"/>
    </source>
</evidence>
<keyword evidence="2" id="KW-0732">Signal</keyword>
<feature type="chain" id="PRO_5028812323" evidence="2">
    <location>
        <begin position="31"/>
        <end position="253"/>
    </location>
</feature>
<dbReference type="GO" id="GO:0004180">
    <property type="term" value="F:carboxypeptidase activity"/>
    <property type="evidence" value="ECO:0007669"/>
    <property type="project" value="UniProtKB-KW"/>
</dbReference>
<dbReference type="InterPro" id="IPR008969">
    <property type="entry name" value="CarboxyPept-like_regulatory"/>
</dbReference>
<keyword evidence="4" id="KW-1185">Reference proteome</keyword>
<sequence length="253" mass="26996">MRSTQLILTAFALLTLSACGGSATSQPAPASPGPQQPAPTAPGAVSAWTMTGTVKTEAGEPLAGVRVFADHTAFYNMNAEGVTDAQGRYTVALAHQPGSWAAGAYMNLKVGEQTFEARLKPNDDTSFDGSKGAVRDFTFKASDAPAGKVNTYIAHSNVELDYDTLVFTFTPDGPNVMGSTTPFTRPFVDGYGVQNVPLGRYRVSAVHVLNGTRQQLLLSSDDQEEFATSVLALFHDNHDRYGITMELSLKNPE</sequence>
<evidence type="ECO:0000313" key="3">
    <source>
        <dbReference type="EMBL" id="MVN86462.1"/>
    </source>
</evidence>
<dbReference type="Proteomes" id="UP000483286">
    <property type="component" value="Unassembled WGS sequence"/>
</dbReference>
<accession>A0A7C9M116</accession>
<proteinExistence type="predicted"/>
<name>A0A7C9M116_9DEIO</name>
<keyword evidence="3" id="KW-0378">Hydrolase</keyword>
<keyword evidence="3" id="KW-0121">Carboxypeptidase</keyword>
<dbReference type="RefSeq" id="WP_157458515.1">
    <property type="nucleotide sequence ID" value="NZ_WQLB01000006.1"/>
</dbReference>
<gene>
    <name evidence="3" type="ORF">GO986_06755</name>
</gene>
<evidence type="ECO:0000256" key="1">
    <source>
        <dbReference type="SAM" id="MobiDB-lite"/>
    </source>
</evidence>
<feature type="region of interest" description="Disordered" evidence="1">
    <location>
        <begin position="23"/>
        <end position="45"/>
    </location>
</feature>
<keyword evidence="3" id="KW-0645">Protease</keyword>